<protein>
    <submittedName>
        <fullName evidence="1">Uncharacterized protein</fullName>
    </submittedName>
</protein>
<sequence>MNYDNDDDSDLDPLFEEEEENQQLDGPKQSGKYYIGACKLIKPDNYFFMLSTVSPILFLQYPLSVVQRYLESASIYYVNKPRINILKLLIQHNGSYTVLIKTHWISLIQRHWRSILRERQFIHRRRTSIVARRRFEMTGRYPPGLNVLPGLNGMMDAYTTS</sequence>
<organism evidence="1">
    <name type="scientific">viral metagenome</name>
    <dbReference type="NCBI Taxonomy" id="1070528"/>
    <lineage>
        <taxon>unclassified sequences</taxon>
        <taxon>metagenomes</taxon>
        <taxon>organismal metagenomes</taxon>
    </lineage>
</organism>
<accession>A0A6C0B6I1</accession>
<dbReference type="AlphaFoldDB" id="A0A6C0B6I1"/>
<proteinExistence type="predicted"/>
<dbReference type="EMBL" id="MN739089">
    <property type="protein sequence ID" value="QHS87855.1"/>
    <property type="molecule type" value="Genomic_DNA"/>
</dbReference>
<evidence type="ECO:0000313" key="1">
    <source>
        <dbReference type="EMBL" id="QHS87855.1"/>
    </source>
</evidence>
<reference evidence="1" key="1">
    <citation type="journal article" date="2020" name="Nature">
        <title>Giant virus diversity and host interactions through global metagenomics.</title>
        <authorList>
            <person name="Schulz F."/>
            <person name="Roux S."/>
            <person name="Paez-Espino D."/>
            <person name="Jungbluth S."/>
            <person name="Walsh D.A."/>
            <person name="Denef V.J."/>
            <person name="McMahon K.D."/>
            <person name="Konstantinidis K.T."/>
            <person name="Eloe-Fadrosh E.A."/>
            <person name="Kyrpides N.C."/>
            <person name="Woyke T."/>
        </authorList>
    </citation>
    <scope>NUCLEOTIDE SEQUENCE</scope>
    <source>
        <strain evidence="1">GVMAG-M-3300010158-13</strain>
    </source>
</reference>
<name>A0A6C0B6I1_9ZZZZ</name>